<feature type="compositionally biased region" description="Basic and acidic residues" evidence="1">
    <location>
        <begin position="155"/>
        <end position="169"/>
    </location>
</feature>
<protein>
    <submittedName>
        <fullName evidence="2">Uncharacterized protein</fullName>
    </submittedName>
</protein>
<evidence type="ECO:0000256" key="1">
    <source>
        <dbReference type="SAM" id="MobiDB-lite"/>
    </source>
</evidence>
<gene>
    <name evidence="2" type="ORF">WR25_18463</name>
</gene>
<comment type="caution">
    <text evidence="2">The sequence shown here is derived from an EMBL/GenBank/DDBJ whole genome shotgun (WGS) entry which is preliminary data.</text>
</comment>
<accession>A0A2A2JBF1</accession>
<reference evidence="2 3" key="1">
    <citation type="journal article" date="2017" name="Curr. Biol.">
        <title>Genome architecture and evolution of a unichromosomal asexual nematode.</title>
        <authorList>
            <person name="Fradin H."/>
            <person name="Zegar C."/>
            <person name="Gutwein M."/>
            <person name="Lucas J."/>
            <person name="Kovtun M."/>
            <person name="Corcoran D."/>
            <person name="Baugh L.R."/>
            <person name="Kiontke K."/>
            <person name="Gunsalus K."/>
            <person name="Fitch D.H."/>
            <person name="Piano F."/>
        </authorList>
    </citation>
    <scope>NUCLEOTIDE SEQUENCE [LARGE SCALE GENOMIC DNA]</scope>
    <source>
        <strain evidence="2">PF1309</strain>
    </source>
</reference>
<proteinExistence type="predicted"/>
<dbReference type="EMBL" id="LIAE01010548">
    <property type="protein sequence ID" value="PAV58965.1"/>
    <property type="molecule type" value="Genomic_DNA"/>
</dbReference>
<name>A0A2A2JBF1_9BILA</name>
<feature type="region of interest" description="Disordered" evidence="1">
    <location>
        <begin position="223"/>
        <end position="265"/>
    </location>
</feature>
<dbReference type="Proteomes" id="UP000218231">
    <property type="component" value="Unassembled WGS sequence"/>
</dbReference>
<evidence type="ECO:0000313" key="3">
    <source>
        <dbReference type="Proteomes" id="UP000218231"/>
    </source>
</evidence>
<evidence type="ECO:0000313" key="2">
    <source>
        <dbReference type="EMBL" id="PAV58965.1"/>
    </source>
</evidence>
<keyword evidence="3" id="KW-1185">Reference proteome</keyword>
<dbReference type="AlphaFoldDB" id="A0A2A2JBF1"/>
<feature type="region of interest" description="Disordered" evidence="1">
    <location>
        <begin position="155"/>
        <end position="181"/>
    </location>
</feature>
<sequence length="360" mass="40563">MGRGVAGFCDAETLFIVERVLEGPLSKLDGNARVSDANLKRKAAWEKILKDLKANFSTPGEKREYSTTQIQKRYNYVYGNARVKATLMNRYRSATGAGFDQELEDMLELTHPEELIIAKLGKTASFVGIDEGEESTIGKWNSKILNKLRIQKEKDAKKDAKKKDAKKTPSDQVPASDVPINSVLSSNSFDIDLEEDIALHEDDPEDEVAEVNRVRNLVKPTNYSDTLRRKRPHSQLSSRDEELEEDDPDSFFAAPPPTKQQKMDSKGISLLQEVVDELKKKREQDHQMLTAVQSIAHLLQVHFSQISNSRSTTPPFVDLMTNPSFSPVNTPSTSNVLEPFDQGFDRLSGDYNIAKSEKWF</sequence>
<organism evidence="2 3">
    <name type="scientific">Diploscapter pachys</name>
    <dbReference type="NCBI Taxonomy" id="2018661"/>
    <lineage>
        <taxon>Eukaryota</taxon>
        <taxon>Metazoa</taxon>
        <taxon>Ecdysozoa</taxon>
        <taxon>Nematoda</taxon>
        <taxon>Chromadorea</taxon>
        <taxon>Rhabditida</taxon>
        <taxon>Rhabditina</taxon>
        <taxon>Rhabditomorpha</taxon>
        <taxon>Rhabditoidea</taxon>
        <taxon>Rhabditidae</taxon>
        <taxon>Diploscapter</taxon>
    </lineage>
</organism>